<organism evidence="2 3">
    <name type="scientific">Plasmodium malariae</name>
    <dbReference type="NCBI Taxonomy" id="5858"/>
    <lineage>
        <taxon>Eukaryota</taxon>
        <taxon>Sar</taxon>
        <taxon>Alveolata</taxon>
        <taxon>Apicomplexa</taxon>
        <taxon>Aconoidasida</taxon>
        <taxon>Haemosporida</taxon>
        <taxon>Plasmodiidae</taxon>
        <taxon>Plasmodium</taxon>
        <taxon>Plasmodium (Plasmodium)</taxon>
    </lineage>
</organism>
<feature type="transmembrane region" description="Helical" evidence="1">
    <location>
        <begin position="466"/>
        <end position="492"/>
    </location>
</feature>
<reference evidence="2 3" key="1">
    <citation type="submission" date="2016-06" db="EMBL/GenBank/DDBJ databases">
        <authorList>
            <consortium name="Pathogen Informatics"/>
        </authorList>
    </citation>
    <scope>NUCLEOTIDE SEQUENCE [LARGE SCALE GENOMIC DNA]</scope>
</reference>
<sequence>MEEEVYNDILKQLPSYTLYNKFNSEIKEVKYNNACKIPDSVTSEYKDNCINLCKKVARNLEDLHKKDKSWSYENRCSHYKYWLYEEIRKFFKDDAKPNDVEAVITEFLRVQSLLTTDYQILNCDYKFSQTNLQELKNKIEEKYMFDYFTNYEHIKAKETCVNVEIDKYKKYLNSILELYNSKKRDCCVEKISKCPNYFLNCDNEFNPSELISILGSSYDGNCNGLKSFEGTKISEEKLESSDLEQDFLDTIHFTNCHVKNNDKELSCGFVRASALTRRNMIDVVNSGQENGERSYSEDRTSVSSIHSKHAALHEEVRKIAGISSEETNNLSTLKKKEGVDLRWNISKDGTLRCTSEILEKDTSGPCTYMEELVKEGIFIKLENSLGYRLKKGETWPPKALKIVIKKKNQSQMENYKSQKLGYTEHALILKPKELRFYDIENPNAETYPEKDAETYVLQNTFVRVSIVVALVMGIIMVLFLYFKFTIFGSYVGKIKNRKKRYRIYLADLNTQRSSKRYIKRTYRNTNRRRFSVVNIEQ</sequence>
<dbReference type="GeneID" id="39866026"/>
<dbReference type="Pfam" id="PF05795">
    <property type="entry name" value="Plasmodium_Vir"/>
    <property type="match status" value="1"/>
</dbReference>
<dbReference type="AlphaFoldDB" id="A0A1D3JHF1"/>
<dbReference type="VEuPathDB" id="PlasmoDB:PmUG01_00056300"/>
<gene>
    <name evidence="2" type="primary">PmUG01_00056300</name>
    <name evidence="2" type="ORF">PMUG01_00056300</name>
</gene>
<dbReference type="InterPro" id="IPR008780">
    <property type="entry name" value="Plasmodium_Vir"/>
</dbReference>
<evidence type="ECO:0000313" key="3">
    <source>
        <dbReference type="Proteomes" id="UP000219813"/>
    </source>
</evidence>
<keyword evidence="3" id="KW-1185">Reference proteome</keyword>
<protein>
    <submittedName>
        <fullName evidence="2">PIR protein</fullName>
    </submittedName>
</protein>
<dbReference type="EMBL" id="FLRL01000023">
    <property type="protein sequence ID" value="SBT85756.1"/>
    <property type="molecule type" value="Genomic_DNA"/>
</dbReference>
<dbReference type="Proteomes" id="UP000219813">
    <property type="component" value="Unassembled WGS sequence"/>
</dbReference>
<keyword evidence="1" id="KW-0472">Membrane</keyword>
<evidence type="ECO:0000256" key="1">
    <source>
        <dbReference type="SAM" id="Phobius"/>
    </source>
</evidence>
<keyword evidence="1" id="KW-1133">Transmembrane helix</keyword>
<proteinExistence type="predicted"/>
<keyword evidence="1" id="KW-0812">Transmembrane</keyword>
<evidence type="ECO:0000313" key="2">
    <source>
        <dbReference type="EMBL" id="SBT85756.1"/>
    </source>
</evidence>
<dbReference type="OrthoDB" id="386971at2759"/>
<name>A0A1D3JHF1_PLAMA</name>
<dbReference type="RefSeq" id="XP_028859090.1">
    <property type="nucleotide sequence ID" value="XM_029004689.1"/>
</dbReference>
<accession>A0A1D3JHF1</accession>
<dbReference type="KEGG" id="pmal:PMUG01_00056300"/>